<reference evidence="2" key="1">
    <citation type="journal article" date="2018" name="DNA Res.">
        <title>Multiple hybrid de novo genome assembly of finger millet, an orphan allotetraploid crop.</title>
        <authorList>
            <person name="Hatakeyama M."/>
            <person name="Aluri S."/>
            <person name="Balachadran M.T."/>
            <person name="Sivarajan S.R."/>
            <person name="Patrignani A."/>
            <person name="Gruter S."/>
            <person name="Poveda L."/>
            <person name="Shimizu-Inatsugi R."/>
            <person name="Baeten J."/>
            <person name="Francoijs K.J."/>
            <person name="Nataraja K.N."/>
            <person name="Reddy Y.A.N."/>
            <person name="Phadnis S."/>
            <person name="Ravikumar R.L."/>
            <person name="Schlapbach R."/>
            <person name="Sreeman S.M."/>
            <person name="Shimizu K.K."/>
        </authorList>
    </citation>
    <scope>NUCLEOTIDE SEQUENCE</scope>
</reference>
<name>A0AAV5FH20_ELECO</name>
<evidence type="ECO:0000256" key="1">
    <source>
        <dbReference type="SAM" id="MobiDB-lite"/>
    </source>
</evidence>
<comment type="caution">
    <text evidence="2">The sequence shown here is derived from an EMBL/GenBank/DDBJ whole genome shotgun (WGS) entry which is preliminary data.</text>
</comment>
<dbReference type="EMBL" id="BQKI01000085">
    <property type="protein sequence ID" value="GJN34262.1"/>
    <property type="molecule type" value="Genomic_DNA"/>
</dbReference>
<sequence length="142" mass="15032">MSDFAPPSSVPASLTSTHRSPRRCAPPTEVRAHAWSAAATELHVRALSASTSALDSRAPPPYFPLAPCLPATRRSCRVRSRCHPPCARPPSDAPPSVPLLDELGLEGHRSLPPFPSVPPSVVRAASPAPLIELLLQDDASNL</sequence>
<dbReference type="AlphaFoldDB" id="A0AAV5FH20"/>
<evidence type="ECO:0000313" key="3">
    <source>
        <dbReference type="Proteomes" id="UP001054889"/>
    </source>
</evidence>
<protein>
    <submittedName>
        <fullName evidence="2">Uncharacterized protein</fullName>
    </submittedName>
</protein>
<reference evidence="2" key="2">
    <citation type="submission" date="2021-12" db="EMBL/GenBank/DDBJ databases">
        <title>Resequencing data analysis of finger millet.</title>
        <authorList>
            <person name="Hatakeyama M."/>
            <person name="Aluri S."/>
            <person name="Balachadran M.T."/>
            <person name="Sivarajan S.R."/>
            <person name="Poveda L."/>
            <person name="Shimizu-Inatsugi R."/>
            <person name="Schlapbach R."/>
            <person name="Sreeman S.M."/>
            <person name="Shimizu K.K."/>
        </authorList>
    </citation>
    <scope>NUCLEOTIDE SEQUENCE</scope>
</reference>
<evidence type="ECO:0000313" key="2">
    <source>
        <dbReference type="EMBL" id="GJN34262.1"/>
    </source>
</evidence>
<keyword evidence="3" id="KW-1185">Reference proteome</keyword>
<dbReference type="Proteomes" id="UP001054889">
    <property type="component" value="Unassembled WGS sequence"/>
</dbReference>
<feature type="region of interest" description="Disordered" evidence="1">
    <location>
        <begin position="1"/>
        <end position="26"/>
    </location>
</feature>
<organism evidence="2 3">
    <name type="scientific">Eleusine coracana subsp. coracana</name>
    <dbReference type="NCBI Taxonomy" id="191504"/>
    <lineage>
        <taxon>Eukaryota</taxon>
        <taxon>Viridiplantae</taxon>
        <taxon>Streptophyta</taxon>
        <taxon>Embryophyta</taxon>
        <taxon>Tracheophyta</taxon>
        <taxon>Spermatophyta</taxon>
        <taxon>Magnoliopsida</taxon>
        <taxon>Liliopsida</taxon>
        <taxon>Poales</taxon>
        <taxon>Poaceae</taxon>
        <taxon>PACMAD clade</taxon>
        <taxon>Chloridoideae</taxon>
        <taxon>Cynodonteae</taxon>
        <taxon>Eleusininae</taxon>
        <taxon>Eleusine</taxon>
    </lineage>
</organism>
<proteinExistence type="predicted"/>
<accession>A0AAV5FH20</accession>
<gene>
    <name evidence="2" type="primary">gb22910</name>
    <name evidence="2" type="ORF">PR202_gb22910</name>
</gene>